<sequence>MDVIRSTLKMKNEQVVKMPCRRDNLHYNIIPKKESQSKQQVANIISKEHMNECGIVYCATQADTVEMAYVLKDHGTLATFYHAGLDRNERVQIMQCADYRA</sequence>
<organism evidence="5 6">
    <name type="scientific">Paramuricea clavata</name>
    <name type="common">Red gorgonian</name>
    <name type="synonym">Violescent sea-whip</name>
    <dbReference type="NCBI Taxonomy" id="317549"/>
    <lineage>
        <taxon>Eukaryota</taxon>
        <taxon>Metazoa</taxon>
        <taxon>Cnidaria</taxon>
        <taxon>Anthozoa</taxon>
        <taxon>Octocorallia</taxon>
        <taxon>Malacalcyonacea</taxon>
        <taxon>Plexauridae</taxon>
        <taxon>Paramuricea</taxon>
    </lineage>
</organism>
<accession>A0A7D9E5I2</accession>
<dbReference type="PANTHER" id="PTHR13710:SF153">
    <property type="entry name" value="RECQ-LIKE DNA HELICASE BLM"/>
    <property type="match status" value="1"/>
</dbReference>
<dbReference type="AlphaFoldDB" id="A0A7D9E5I2"/>
<evidence type="ECO:0000256" key="2">
    <source>
        <dbReference type="ARBA" id="ARBA00023125"/>
    </source>
</evidence>
<dbReference type="Proteomes" id="UP001152795">
    <property type="component" value="Unassembled WGS sequence"/>
</dbReference>
<dbReference type="GO" id="GO:0005737">
    <property type="term" value="C:cytoplasm"/>
    <property type="evidence" value="ECO:0007669"/>
    <property type="project" value="TreeGrafter"/>
</dbReference>
<keyword evidence="4" id="KW-0539">Nucleus</keyword>
<dbReference type="SUPFAM" id="SSF52540">
    <property type="entry name" value="P-loop containing nucleoside triphosphate hydrolases"/>
    <property type="match status" value="1"/>
</dbReference>
<keyword evidence="6" id="KW-1185">Reference proteome</keyword>
<dbReference type="GO" id="GO:0009378">
    <property type="term" value="F:four-way junction helicase activity"/>
    <property type="evidence" value="ECO:0007669"/>
    <property type="project" value="TreeGrafter"/>
</dbReference>
<dbReference type="Gene3D" id="3.40.50.300">
    <property type="entry name" value="P-loop containing nucleotide triphosphate hydrolases"/>
    <property type="match status" value="1"/>
</dbReference>
<protein>
    <submittedName>
        <fullName evidence="5">Uncharacterized protein</fullName>
    </submittedName>
</protein>
<dbReference type="InterPro" id="IPR027417">
    <property type="entry name" value="P-loop_NTPase"/>
</dbReference>
<reference evidence="5" key="1">
    <citation type="submission" date="2020-04" db="EMBL/GenBank/DDBJ databases">
        <authorList>
            <person name="Alioto T."/>
            <person name="Alioto T."/>
            <person name="Gomez Garrido J."/>
        </authorList>
    </citation>
    <scope>NUCLEOTIDE SEQUENCE</scope>
    <source>
        <strain evidence="5">A484AB</strain>
    </source>
</reference>
<dbReference type="OrthoDB" id="10261556at2759"/>
<evidence type="ECO:0000256" key="3">
    <source>
        <dbReference type="ARBA" id="ARBA00023235"/>
    </source>
</evidence>
<gene>
    <name evidence="5" type="ORF">PACLA_8A001129</name>
</gene>
<keyword evidence="2" id="KW-0238">DNA-binding</keyword>
<dbReference type="GO" id="GO:0043138">
    <property type="term" value="F:3'-5' DNA helicase activity"/>
    <property type="evidence" value="ECO:0007669"/>
    <property type="project" value="TreeGrafter"/>
</dbReference>
<evidence type="ECO:0000256" key="4">
    <source>
        <dbReference type="ARBA" id="ARBA00023242"/>
    </source>
</evidence>
<name>A0A7D9E5I2_PARCT</name>
<dbReference type="GO" id="GO:0005694">
    <property type="term" value="C:chromosome"/>
    <property type="evidence" value="ECO:0007669"/>
    <property type="project" value="TreeGrafter"/>
</dbReference>
<dbReference type="PANTHER" id="PTHR13710">
    <property type="entry name" value="DNA HELICASE RECQ FAMILY MEMBER"/>
    <property type="match status" value="1"/>
</dbReference>
<evidence type="ECO:0000313" key="6">
    <source>
        <dbReference type="Proteomes" id="UP001152795"/>
    </source>
</evidence>
<evidence type="ECO:0000313" key="5">
    <source>
        <dbReference type="EMBL" id="CAB4000501.1"/>
    </source>
</evidence>
<dbReference type="GO" id="GO:0003677">
    <property type="term" value="F:DNA binding"/>
    <property type="evidence" value="ECO:0007669"/>
    <property type="project" value="UniProtKB-KW"/>
</dbReference>
<keyword evidence="3" id="KW-0413">Isomerase</keyword>
<proteinExistence type="inferred from homology"/>
<comment type="caution">
    <text evidence="5">The sequence shown here is derived from an EMBL/GenBank/DDBJ whole genome shotgun (WGS) entry which is preliminary data.</text>
</comment>
<dbReference type="GO" id="GO:0000724">
    <property type="term" value="P:double-strand break repair via homologous recombination"/>
    <property type="evidence" value="ECO:0007669"/>
    <property type="project" value="TreeGrafter"/>
</dbReference>
<evidence type="ECO:0000256" key="1">
    <source>
        <dbReference type="ARBA" id="ARBA00005446"/>
    </source>
</evidence>
<comment type="similarity">
    <text evidence="1">Belongs to the helicase family. RecQ subfamily.</text>
</comment>
<dbReference type="EMBL" id="CACRXK020003851">
    <property type="protein sequence ID" value="CAB4000501.1"/>
    <property type="molecule type" value="Genomic_DNA"/>
</dbReference>
<dbReference type="GO" id="GO:0005634">
    <property type="term" value="C:nucleus"/>
    <property type="evidence" value="ECO:0007669"/>
    <property type="project" value="TreeGrafter"/>
</dbReference>